<feature type="region of interest" description="Disordered" evidence="15">
    <location>
        <begin position="1"/>
        <end position="21"/>
    </location>
</feature>
<evidence type="ECO:0000313" key="18">
    <source>
        <dbReference type="Proteomes" id="UP000006671"/>
    </source>
</evidence>
<organism evidence="18">
    <name type="scientific">Naegleria gruberi</name>
    <name type="common">Amoeba</name>
    <dbReference type="NCBI Taxonomy" id="5762"/>
    <lineage>
        <taxon>Eukaryota</taxon>
        <taxon>Discoba</taxon>
        <taxon>Heterolobosea</taxon>
        <taxon>Tetramitia</taxon>
        <taxon>Eutetramitia</taxon>
        <taxon>Vahlkampfiidae</taxon>
        <taxon>Naegleria</taxon>
    </lineage>
</organism>
<dbReference type="SUPFAM" id="SSF51445">
    <property type="entry name" value="(Trans)glycosidases"/>
    <property type="match status" value="1"/>
</dbReference>
<accession>D2VHQ3</accession>
<comment type="cofactor">
    <cofactor evidence="2">
        <name>Ca(2+)</name>
        <dbReference type="ChEBI" id="CHEBI:29108"/>
    </cofactor>
</comment>
<evidence type="ECO:0000256" key="2">
    <source>
        <dbReference type="ARBA" id="ARBA00001913"/>
    </source>
</evidence>
<evidence type="ECO:0000256" key="4">
    <source>
        <dbReference type="ARBA" id="ARBA00012595"/>
    </source>
</evidence>
<feature type="binding site" evidence="14">
    <location>
        <position position="312"/>
    </location>
    <ligand>
        <name>substrate</name>
    </ligand>
</feature>
<dbReference type="InParanoid" id="D2VHQ3"/>
<dbReference type="Gene3D" id="3.20.20.80">
    <property type="entry name" value="Glycosidases"/>
    <property type="match status" value="1"/>
</dbReference>
<evidence type="ECO:0000256" key="6">
    <source>
        <dbReference type="ARBA" id="ARBA00022729"/>
    </source>
</evidence>
<dbReference type="AlphaFoldDB" id="D2VHQ3"/>
<dbReference type="PIRSF" id="PIRSF001024">
    <property type="entry name" value="Alph-amyl_fung"/>
    <property type="match status" value="1"/>
</dbReference>
<feature type="domain" description="Glycosyl hydrolase family 13 catalytic" evidence="16">
    <location>
        <begin position="37"/>
        <end position="384"/>
    </location>
</feature>
<feature type="binding site" evidence="14">
    <location>
        <position position="250"/>
    </location>
    <ligand>
        <name>substrate</name>
    </ligand>
</feature>
<dbReference type="CDD" id="cd11319">
    <property type="entry name" value="AmyAc_euk_AmyA"/>
    <property type="match status" value="1"/>
</dbReference>
<dbReference type="GO" id="GO:0005509">
    <property type="term" value="F:calcium ion binding"/>
    <property type="evidence" value="ECO:0007669"/>
    <property type="project" value="InterPro"/>
</dbReference>
<dbReference type="InterPro" id="IPR013777">
    <property type="entry name" value="A-amylase-like"/>
</dbReference>
<feature type="disulfide bond" evidence="13">
    <location>
        <begin position="163"/>
        <end position="177"/>
    </location>
</feature>
<gene>
    <name evidence="17" type="ORF">NAEGRDRAFT_34178</name>
</gene>
<dbReference type="PANTHER" id="PTHR10357:SF215">
    <property type="entry name" value="ALPHA-AMYLASE 1"/>
    <property type="match status" value="1"/>
</dbReference>
<evidence type="ECO:0000256" key="8">
    <source>
        <dbReference type="ARBA" id="ARBA00022837"/>
    </source>
</evidence>
<dbReference type="SUPFAM" id="SSF51011">
    <property type="entry name" value="Glycosyl hydrolase domain"/>
    <property type="match status" value="1"/>
</dbReference>
<keyword evidence="18" id="KW-1185">Reference proteome</keyword>
<dbReference type="InterPro" id="IPR017853">
    <property type="entry name" value="GH"/>
</dbReference>
<dbReference type="OrthoDB" id="1740265at2759"/>
<feature type="binding site" evidence="14">
    <location>
        <position position="139"/>
    </location>
    <ligand>
        <name>substrate</name>
    </ligand>
</feature>
<keyword evidence="5" id="KW-0479">Metal-binding</keyword>
<feature type="binding site" evidence="14">
    <location>
        <position position="214"/>
    </location>
    <ligand>
        <name>substrate</name>
    </ligand>
</feature>
<dbReference type="EC" id="3.2.1.1" evidence="4"/>
<feature type="disulfide bond" evidence="13">
    <location>
        <begin position="54"/>
        <end position="61"/>
    </location>
</feature>
<dbReference type="SMART" id="SM00642">
    <property type="entry name" value="Aamy"/>
    <property type="match status" value="1"/>
</dbReference>
<dbReference type="KEGG" id="ngr:NAEGRDRAFT_34178"/>
<evidence type="ECO:0000256" key="3">
    <source>
        <dbReference type="ARBA" id="ARBA00008061"/>
    </source>
</evidence>
<sequence length="477" mass="54415">MLPIHHHHHQNSNPIKKGKVNNIGKSSAEWRSRSIYQIITDRFSPSESGSGKSCPLLYTYCGGTFQGITSHLNYVKSLGFNAIWISPIVLNLPGGYHGYWAQDWFAVNPHFGTQADLINLVKTAHSMDIWVMVDVVFNHVGPVGFDFSEISPFNSSTHYHPYCQINNWSNQTEVEYCRLADLPDLDQSNNFVYKTLSNWITDFVLNTFGFDGIRIDTVPEISKTFWSDLKTNILAPKYGDIYSIGEVLNGDMNYVAPYANILGATLHYPMYFVLKSIFSQGGSMYQIRNTINSARSLVKDTSLLGVFIDNHDNPRFLNYESDYKLYQNALTYVLTSEGIPIFYYGTEQGFNGGADPFNREPLWPTSFNQNSYLFTFVQKIMNFRNTHFQEFLNNPLQVERYVANNFYAFSRGNVFVATTNVGSSYGRLQYTITYHPYSDGTVLCDIFWGNNDCETVTNGQFTVVLLNGESKIYYPQQ</sequence>
<dbReference type="InterPro" id="IPR006047">
    <property type="entry name" value="GH13_cat_dom"/>
</dbReference>
<evidence type="ECO:0000256" key="13">
    <source>
        <dbReference type="PIRSR" id="PIRSR001024-4"/>
    </source>
</evidence>
<feature type="binding site" evidence="14">
    <location>
        <position position="359"/>
    </location>
    <ligand>
        <name>substrate</name>
    </ligand>
</feature>
<dbReference type="Pfam" id="PF00128">
    <property type="entry name" value="Alpha-amylase"/>
    <property type="match status" value="1"/>
</dbReference>
<feature type="active site" description="Nucleophile" evidence="11">
    <location>
        <position position="216"/>
    </location>
</feature>
<comment type="catalytic activity">
    <reaction evidence="1">
        <text>Endohydrolysis of (1-&gt;4)-alpha-D-glucosidic linkages in polysaccharides containing three or more (1-&gt;4)-alpha-linked D-glucose units.</text>
        <dbReference type="EC" id="3.2.1.1"/>
    </reaction>
</comment>
<keyword evidence="10" id="KW-0326">Glycosidase</keyword>
<dbReference type="FunCoup" id="D2VHQ3">
    <property type="interactions" value="93"/>
</dbReference>
<dbReference type="Proteomes" id="UP000006671">
    <property type="component" value="Unassembled WGS sequence"/>
</dbReference>
<keyword evidence="6" id="KW-0732">Signal</keyword>
<dbReference type="EMBL" id="GG738872">
    <property type="protein sequence ID" value="EFC43633.1"/>
    <property type="molecule type" value="Genomic_DNA"/>
</dbReference>
<evidence type="ECO:0000256" key="5">
    <source>
        <dbReference type="ARBA" id="ARBA00022723"/>
    </source>
</evidence>
<dbReference type="GO" id="GO:0005975">
    <property type="term" value="P:carbohydrate metabolic process"/>
    <property type="evidence" value="ECO:0007669"/>
    <property type="project" value="InterPro"/>
</dbReference>
<keyword evidence="9" id="KW-0119">Carbohydrate metabolism</keyword>
<dbReference type="OMA" id="AHNWLFT"/>
<evidence type="ECO:0000256" key="10">
    <source>
        <dbReference type="ARBA" id="ARBA00023295"/>
    </source>
</evidence>
<evidence type="ECO:0000256" key="11">
    <source>
        <dbReference type="PIRSR" id="PIRSR001024-1"/>
    </source>
</evidence>
<dbReference type="InterPro" id="IPR013780">
    <property type="entry name" value="Glyco_hydro_b"/>
</dbReference>
<keyword evidence="8" id="KW-0106">Calcium</keyword>
<protein>
    <recommendedName>
        <fullName evidence="4">alpha-amylase</fullName>
        <ecNumber evidence="4">3.2.1.1</ecNumber>
    </recommendedName>
</protein>
<keyword evidence="13" id="KW-1015">Disulfide bond</keyword>
<reference evidence="17 18" key="1">
    <citation type="journal article" date="2010" name="Cell">
        <title>The genome of Naegleria gruberi illuminates early eukaryotic versatility.</title>
        <authorList>
            <person name="Fritz-Laylin L.K."/>
            <person name="Prochnik S.E."/>
            <person name="Ginger M.L."/>
            <person name="Dacks J.B."/>
            <person name="Carpenter M.L."/>
            <person name="Field M.C."/>
            <person name="Kuo A."/>
            <person name="Paredez A."/>
            <person name="Chapman J."/>
            <person name="Pham J."/>
            <person name="Shu S."/>
            <person name="Neupane R."/>
            <person name="Cipriano M."/>
            <person name="Mancuso J."/>
            <person name="Tu H."/>
            <person name="Salamov A."/>
            <person name="Lindquist E."/>
            <person name="Shapiro H."/>
            <person name="Lucas S."/>
            <person name="Grigoriev I.V."/>
            <person name="Cande W.Z."/>
            <person name="Fulton C."/>
            <person name="Rokhsar D.S."/>
            <person name="Dawson S.C."/>
        </authorList>
    </citation>
    <scope>NUCLEOTIDE SEQUENCE [LARGE SCALE GENOMIC DNA]</scope>
    <source>
        <strain evidence="17 18">NEG-M</strain>
    </source>
</reference>
<feature type="binding site" evidence="14">
    <location>
        <position position="100"/>
    </location>
    <ligand>
        <name>substrate</name>
    </ligand>
</feature>
<evidence type="ECO:0000256" key="14">
    <source>
        <dbReference type="PIRSR" id="PIRSR001024-5"/>
    </source>
</evidence>
<proteinExistence type="inferred from homology"/>
<feature type="site" description="Transition state stabilizer" evidence="12">
    <location>
        <position position="312"/>
    </location>
</feature>
<feature type="active site" description="Proton donor" evidence="11">
    <location>
        <position position="246"/>
    </location>
</feature>
<name>D2VHQ3_NAEGR</name>
<dbReference type="STRING" id="5762.D2VHQ3"/>
<keyword evidence="7" id="KW-0378">Hydrolase</keyword>
<evidence type="ECO:0000313" key="17">
    <source>
        <dbReference type="EMBL" id="EFC43633.1"/>
    </source>
</evidence>
<dbReference type="GeneID" id="8863342"/>
<evidence type="ECO:0000259" key="16">
    <source>
        <dbReference type="SMART" id="SM00642"/>
    </source>
</evidence>
<dbReference type="VEuPathDB" id="AmoebaDB:NAEGRDRAFT_34178"/>
<evidence type="ECO:0000256" key="9">
    <source>
        <dbReference type="ARBA" id="ARBA00023277"/>
    </source>
</evidence>
<comment type="similarity">
    <text evidence="3">Belongs to the glycosyl hydrolase 13 family.</text>
</comment>
<dbReference type="RefSeq" id="XP_002676377.1">
    <property type="nucleotide sequence ID" value="XM_002676331.1"/>
</dbReference>
<evidence type="ECO:0000256" key="7">
    <source>
        <dbReference type="ARBA" id="ARBA00022801"/>
    </source>
</evidence>
<dbReference type="GO" id="GO:0004556">
    <property type="term" value="F:alpha-amylase activity"/>
    <property type="evidence" value="ECO:0007669"/>
    <property type="project" value="UniProtKB-EC"/>
</dbReference>
<evidence type="ECO:0000256" key="15">
    <source>
        <dbReference type="SAM" id="MobiDB-lite"/>
    </source>
</evidence>
<dbReference type="PANTHER" id="PTHR10357">
    <property type="entry name" value="ALPHA-AMYLASE FAMILY MEMBER"/>
    <property type="match status" value="1"/>
</dbReference>
<dbReference type="eggNOG" id="KOG0471">
    <property type="taxonomic scope" value="Eukaryota"/>
</dbReference>
<feature type="compositionally biased region" description="Basic residues" evidence="15">
    <location>
        <begin position="1"/>
        <end position="10"/>
    </location>
</feature>
<dbReference type="Gene3D" id="2.60.40.1180">
    <property type="entry name" value="Golgi alpha-mannosidase II"/>
    <property type="match status" value="1"/>
</dbReference>
<evidence type="ECO:0000256" key="1">
    <source>
        <dbReference type="ARBA" id="ARBA00000548"/>
    </source>
</evidence>
<evidence type="ECO:0000256" key="12">
    <source>
        <dbReference type="PIRSR" id="PIRSR001024-2"/>
    </source>
</evidence>